<dbReference type="InterPro" id="IPR036689">
    <property type="entry name" value="ESAT-6-like_sf"/>
</dbReference>
<evidence type="ECO:0000313" key="2">
    <source>
        <dbReference type="Proteomes" id="UP000238356"/>
    </source>
</evidence>
<name>A0A2S6A3J2_9NOCA</name>
<protein>
    <submittedName>
        <fullName evidence="1">Uncharacterized protein</fullName>
    </submittedName>
</protein>
<dbReference type="GeneID" id="66722335"/>
<sequence>MAGGMQYKFGEVDTHTLTFDNIVKNIQENNSALDSLAKGLQSSFTGEAGDQGWGPKIHELLNKITDYNNALHALNATVKKHCASGGAMQDTDKQQGGRFLALEI</sequence>
<dbReference type="EMBL" id="PSZD01000012">
    <property type="protein sequence ID" value="PPJ26372.1"/>
    <property type="molecule type" value="Genomic_DNA"/>
</dbReference>
<dbReference type="RefSeq" id="WP_063019198.1">
    <property type="nucleotide sequence ID" value="NZ_JADLQW010000039.1"/>
</dbReference>
<keyword evidence="2" id="KW-1185">Reference proteome</keyword>
<organism evidence="1 2">
    <name type="scientific">Nocardia nova</name>
    <dbReference type="NCBI Taxonomy" id="37330"/>
    <lineage>
        <taxon>Bacteria</taxon>
        <taxon>Bacillati</taxon>
        <taxon>Actinomycetota</taxon>
        <taxon>Actinomycetes</taxon>
        <taxon>Mycobacteriales</taxon>
        <taxon>Nocardiaceae</taxon>
        <taxon>Nocardia</taxon>
    </lineage>
</organism>
<gene>
    <name evidence="1" type="ORF">C5F51_19505</name>
</gene>
<proteinExistence type="predicted"/>
<dbReference type="SUPFAM" id="SSF140453">
    <property type="entry name" value="EsxAB dimer-like"/>
    <property type="match status" value="1"/>
</dbReference>
<comment type="caution">
    <text evidence="1">The sequence shown here is derived from an EMBL/GenBank/DDBJ whole genome shotgun (WGS) entry which is preliminary data.</text>
</comment>
<dbReference type="Gene3D" id="1.10.287.1060">
    <property type="entry name" value="ESAT-6-like"/>
    <property type="match status" value="1"/>
</dbReference>
<dbReference type="Proteomes" id="UP000238356">
    <property type="component" value="Unassembled WGS sequence"/>
</dbReference>
<reference evidence="1 2" key="1">
    <citation type="submission" date="2018-02" db="EMBL/GenBank/DDBJ databases">
        <title>8 Nocardia nova and 1 Nocardia cyriacigeorgica strain used for evolution to TMP-SMX.</title>
        <authorList>
            <person name="Mehta H."/>
            <person name="Weng J."/>
            <person name="Shamoo Y."/>
        </authorList>
    </citation>
    <scope>NUCLEOTIDE SEQUENCE [LARGE SCALE GENOMIC DNA]</scope>
    <source>
        <strain evidence="1 2">BAA2227</strain>
    </source>
</reference>
<accession>A0A2S6A3J2</accession>
<evidence type="ECO:0000313" key="1">
    <source>
        <dbReference type="EMBL" id="PPJ26372.1"/>
    </source>
</evidence>
<dbReference type="AlphaFoldDB" id="A0A2S6A3J2"/>